<keyword evidence="3" id="KW-1185">Reference proteome</keyword>
<evidence type="ECO:0000256" key="1">
    <source>
        <dbReference type="SAM" id="Phobius"/>
    </source>
</evidence>
<keyword evidence="1" id="KW-0472">Membrane</keyword>
<name>A0A8B6HFX2_MYTGA</name>
<keyword evidence="1" id="KW-0812">Transmembrane</keyword>
<accession>A0A8B6HFX2</accession>
<gene>
    <name evidence="2" type="ORF">MGAL_10B085008</name>
</gene>
<dbReference type="AlphaFoldDB" id="A0A8B6HFX2"/>
<reference evidence="2" key="1">
    <citation type="submission" date="2018-11" db="EMBL/GenBank/DDBJ databases">
        <authorList>
            <person name="Alioto T."/>
            <person name="Alioto T."/>
        </authorList>
    </citation>
    <scope>NUCLEOTIDE SEQUENCE</scope>
</reference>
<dbReference type="EMBL" id="UYJE01010010">
    <property type="protein sequence ID" value="VDI78885.1"/>
    <property type="molecule type" value="Genomic_DNA"/>
</dbReference>
<keyword evidence="1" id="KW-1133">Transmembrane helix</keyword>
<sequence>MIVECTPGTKSKNEEPCTPCNIGTFGRKCFFSCNCSNRQRCDIVDGCVDIYLVSTERENATSNGYAASHEINIQTDAHQNTVETKEAGFGGLFILILSSLPIFIYVSRHRSKQLRINQILEQNDNSVNEEGLDESVYDSIDETAMCGDNFPKRTPLEIKEQDNILQSSSEESYKSSGYLHPYTTFTENNATHLYCKPMQSNSSSASSSAENVKRDSGYTHPYQQLKQKLQTTPKSEYTELTVVHYLELVDVTIKAESHSRNALMNYTEIKQRSREIESHKYSDCSSSLLCFVRNSSSVKFYSEQHLHLPNKLNGQDLSNNIMCKAVKYNSI</sequence>
<dbReference type="OrthoDB" id="10522840at2759"/>
<comment type="caution">
    <text evidence="2">The sequence shown here is derived from an EMBL/GenBank/DDBJ whole genome shotgun (WGS) entry which is preliminary data.</text>
</comment>
<protein>
    <submittedName>
        <fullName evidence="2">Uncharacterized protein</fullName>
    </submittedName>
</protein>
<evidence type="ECO:0000313" key="3">
    <source>
        <dbReference type="Proteomes" id="UP000596742"/>
    </source>
</evidence>
<proteinExistence type="predicted"/>
<evidence type="ECO:0000313" key="2">
    <source>
        <dbReference type="EMBL" id="VDI78885.1"/>
    </source>
</evidence>
<dbReference type="Proteomes" id="UP000596742">
    <property type="component" value="Unassembled WGS sequence"/>
</dbReference>
<feature type="transmembrane region" description="Helical" evidence="1">
    <location>
        <begin position="87"/>
        <end position="106"/>
    </location>
</feature>
<organism evidence="2 3">
    <name type="scientific">Mytilus galloprovincialis</name>
    <name type="common">Mediterranean mussel</name>
    <dbReference type="NCBI Taxonomy" id="29158"/>
    <lineage>
        <taxon>Eukaryota</taxon>
        <taxon>Metazoa</taxon>
        <taxon>Spiralia</taxon>
        <taxon>Lophotrochozoa</taxon>
        <taxon>Mollusca</taxon>
        <taxon>Bivalvia</taxon>
        <taxon>Autobranchia</taxon>
        <taxon>Pteriomorphia</taxon>
        <taxon>Mytilida</taxon>
        <taxon>Mytiloidea</taxon>
        <taxon>Mytilidae</taxon>
        <taxon>Mytilinae</taxon>
        <taxon>Mytilus</taxon>
    </lineage>
</organism>